<dbReference type="FunFam" id="3.30.230.10:FF:000041">
    <property type="entry name" value="37S ribosomal protein S5"/>
    <property type="match status" value="1"/>
</dbReference>
<dbReference type="Gene3D" id="3.30.230.10">
    <property type="match status" value="1"/>
</dbReference>
<dbReference type="PANTHER" id="PTHR48277:SF1">
    <property type="entry name" value="MITOCHONDRIAL RIBOSOMAL PROTEIN S5"/>
    <property type="match status" value="1"/>
</dbReference>
<sequence length="427" mass="46676">MSGVARPARCLFCAFSRPSFTSAAIRIPQRQFHAAIPRRAANDDASGANGANGNGNGVAKAAPIQSIRDLRPQHFKDYTPEEKARLAKAYSPEQMAAIEAGEASIDPNDLAEQYALRNDADALSYIDDFSAIEPVVDHHLRAPPTDDRGLKLKTPNDILDEVTEFIENDSAMEADDEASAQKAVDSLMNYLEKMSFAHGDTSGGRQDILVPDIMNPGETLETIGEQPTIKKLQDLSKNRSDSLTPELEALVKVTGYSPDQIKGLRVKTLVSHSVVNQTRLGKVRKMYVLSVAGNGNGLLGIGEGKSEDGSSARIQSNYAAIRNMQPILRYEGRTIFGDVKGKVGAVELKLMHRPPGFGLRCQQYIWEMCRAAGIQDIAARVTRSRNAMNTVKATYQALLSQRNPEDIARARGKKMVDVRKVYYAGSI</sequence>
<evidence type="ECO:0000313" key="12">
    <source>
        <dbReference type="EMBL" id="KZZ89515.1"/>
    </source>
</evidence>
<dbReference type="AlphaFoldDB" id="A0A167X1E9"/>
<organism evidence="12 13">
    <name type="scientific">Ascosphaera apis ARSEF 7405</name>
    <dbReference type="NCBI Taxonomy" id="392613"/>
    <lineage>
        <taxon>Eukaryota</taxon>
        <taxon>Fungi</taxon>
        <taxon>Dikarya</taxon>
        <taxon>Ascomycota</taxon>
        <taxon>Pezizomycotina</taxon>
        <taxon>Eurotiomycetes</taxon>
        <taxon>Eurotiomycetidae</taxon>
        <taxon>Onygenales</taxon>
        <taxon>Ascosphaeraceae</taxon>
        <taxon>Ascosphaera</taxon>
    </lineage>
</organism>
<comment type="caution">
    <text evidence="12">The sequence shown here is derived from an EMBL/GenBank/DDBJ whole genome shotgun (WGS) entry which is preliminary data.</text>
</comment>
<protein>
    <recommendedName>
        <fullName evidence="7">Small ribosomal subunit protein uS5m</fullName>
    </recommendedName>
</protein>
<gene>
    <name evidence="12" type="ORF">AAP_04270</name>
</gene>
<evidence type="ECO:0000256" key="7">
    <source>
        <dbReference type="ARBA" id="ARBA00039335"/>
    </source>
</evidence>
<proteinExistence type="inferred from homology"/>
<evidence type="ECO:0000256" key="3">
    <source>
        <dbReference type="ARBA" id="ARBA00022980"/>
    </source>
</evidence>
<dbReference type="InterPro" id="IPR005324">
    <property type="entry name" value="Ribosomal_uS5_C"/>
</dbReference>
<evidence type="ECO:0000256" key="1">
    <source>
        <dbReference type="ARBA" id="ARBA00004173"/>
    </source>
</evidence>
<dbReference type="PANTHER" id="PTHR48277">
    <property type="entry name" value="MITOCHONDRIAL RIBOSOMAL PROTEIN S5"/>
    <property type="match status" value="1"/>
</dbReference>
<accession>A0A167X1E9</accession>
<dbReference type="GO" id="GO:0005763">
    <property type="term" value="C:mitochondrial small ribosomal subunit"/>
    <property type="evidence" value="ECO:0007669"/>
    <property type="project" value="UniProtKB-ARBA"/>
</dbReference>
<dbReference type="VEuPathDB" id="FungiDB:AAP_04270"/>
<evidence type="ECO:0000313" key="13">
    <source>
        <dbReference type="Proteomes" id="UP000242877"/>
    </source>
</evidence>
<comment type="subcellular location">
    <subcellularLocation>
        <location evidence="1">Mitochondrion</location>
    </subcellularLocation>
</comment>
<evidence type="ECO:0000259" key="11">
    <source>
        <dbReference type="PROSITE" id="PS50881"/>
    </source>
</evidence>
<dbReference type="Pfam" id="PF00333">
    <property type="entry name" value="Ribosomal_S5"/>
    <property type="match status" value="1"/>
</dbReference>
<evidence type="ECO:0000256" key="8">
    <source>
        <dbReference type="PROSITE-ProRule" id="PRU00268"/>
    </source>
</evidence>
<dbReference type="Proteomes" id="UP000242877">
    <property type="component" value="Unassembled WGS sequence"/>
</dbReference>
<dbReference type="InterPro" id="IPR014721">
    <property type="entry name" value="Ribsml_uS5_D2-typ_fold_subgr"/>
</dbReference>
<dbReference type="EMBL" id="AZGZ01000020">
    <property type="protein sequence ID" value="KZZ89515.1"/>
    <property type="molecule type" value="Genomic_DNA"/>
</dbReference>
<evidence type="ECO:0000256" key="2">
    <source>
        <dbReference type="ARBA" id="ARBA00008945"/>
    </source>
</evidence>
<comment type="similarity">
    <text evidence="2 9">Belongs to the universal ribosomal protein uS5 family.</text>
</comment>
<reference evidence="12 13" key="1">
    <citation type="journal article" date="2016" name="Genome Biol. Evol.">
        <title>Divergent and convergent evolution of fungal pathogenicity.</title>
        <authorList>
            <person name="Shang Y."/>
            <person name="Xiao G."/>
            <person name="Zheng P."/>
            <person name="Cen K."/>
            <person name="Zhan S."/>
            <person name="Wang C."/>
        </authorList>
    </citation>
    <scope>NUCLEOTIDE SEQUENCE [LARGE SCALE GENOMIC DNA]</scope>
    <source>
        <strain evidence="12 13">ARSEF 7405</strain>
    </source>
</reference>
<dbReference type="GO" id="GO:0003723">
    <property type="term" value="F:RNA binding"/>
    <property type="evidence" value="ECO:0007669"/>
    <property type="project" value="InterPro"/>
</dbReference>
<keyword evidence="5 8" id="KW-0687">Ribonucleoprotein</keyword>
<evidence type="ECO:0000256" key="6">
    <source>
        <dbReference type="ARBA" id="ARBA00037226"/>
    </source>
</evidence>
<dbReference type="SUPFAM" id="SSF54768">
    <property type="entry name" value="dsRNA-binding domain-like"/>
    <property type="match status" value="1"/>
</dbReference>
<dbReference type="FunFam" id="3.30.160.20:FF:000022">
    <property type="entry name" value="28S ribosomal protein S5, mitochondrial"/>
    <property type="match status" value="1"/>
</dbReference>
<dbReference type="Gene3D" id="3.30.160.20">
    <property type="match status" value="1"/>
</dbReference>
<evidence type="ECO:0000256" key="4">
    <source>
        <dbReference type="ARBA" id="ARBA00023128"/>
    </source>
</evidence>
<dbReference type="Pfam" id="PF03719">
    <property type="entry name" value="Ribosomal_S5_C"/>
    <property type="match status" value="1"/>
</dbReference>
<evidence type="ECO:0000256" key="10">
    <source>
        <dbReference type="SAM" id="MobiDB-lite"/>
    </source>
</evidence>
<dbReference type="InterPro" id="IPR013810">
    <property type="entry name" value="Ribosomal_uS5_N"/>
</dbReference>
<feature type="region of interest" description="Disordered" evidence="10">
    <location>
        <begin position="39"/>
        <end position="59"/>
    </location>
</feature>
<dbReference type="InterPro" id="IPR020568">
    <property type="entry name" value="Ribosomal_Su5_D2-typ_SF"/>
</dbReference>
<dbReference type="PROSITE" id="PS50881">
    <property type="entry name" value="S5_DSRBD"/>
    <property type="match status" value="1"/>
</dbReference>
<feature type="domain" description="S5 DRBM" evidence="11">
    <location>
        <begin position="264"/>
        <end position="327"/>
    </location>
</feature>
<keyword evidence="3 8" id="KW-0689">Ribosomal protein</keyword>
<keyword evidence="4" id="KW-0496">Mitochondrion</keyword>
<evidence type="ECO:0000256" key="9">
    <source>
        <dbReference type="RuleBase" id="RU003823"/>
    </source>
</evidence>
<dbReference type="GO" id="GO:0003735">
    <property type="term" value="F:structural constituent of ribosome"/>
    <property type="evidence" value="ECO:0007669"/>
    <property type="project" value="UniProtKB-UniRule"/>
</dbReference>
<evidence type="ECO:0000256" key="5">
    <source>
        <dbReference type="ARBA" id="ARBA00023274"/>
    </source>
</evidence>
<dbReference type="SUPFAM" id="SSF54211">
    <property type="entry name" value="Ribosomal protein S5 domain 2-like"/>
    <property type="match status" value="1"/>
</dbReference>
<dbReference type="OrthoDB" id="309483at2759"/>
<dbReference type="InterPro" id="IPR000851">
    <property type="entry name" value="Ribosomal_uS5"/>
</dbReference>
<name>A0A167X1E9_9EURO</name>
<keyword evidence="13" id="KW-1185">Reference proteome</keyword>
<dbReference type="GO" id="GO:0006412">
    <property type="term" value="P:translation"/>
    <property type="evidence" value="ECO:0007669"/>
    <property type="project" value="InterPro"/>
</dbReference>
<comment type="function">
    <text evidence="6">Component of the mitochondrial ribosome (mitoribosome), a dedicated translation machinery responsible for the synthesis of mitochondrial genome-encoded proteins, including at least some of the essential transmembrane subunits of the mitochondrial respiratory chain. The mitoribosomes are attached to the mitochondrial inner membrane and translation products are cotranslationally integrated into the membrane.</text>
</comment>